<accession>A0A1I8IHG1</accession>
<dbReference type="WBParaSite" id="maker-uti_cns_0012673-snap-gene-0.5-mRNA-1">
    <property type="protein sequence ID" value="maker-uti_cns_0012673-snap-gene-0.5-mRNA-1"/>
    <property type="gene ID" value="maker-uti_cns_0012673-snap-gene-0.5"/>
</dbReference>
<dbReference type="AlphaFoldDB" id="A0A1I8IHG1"/>
<dbReference type="PROSITE" id="PS50866">
    <property type="entry name" value="GOLD"/>
    <property type="match status" value="1"/>
</dbReference>
<dbReference type="SMART" id="SM00516">
    <property type="entry name" value="SEC14"/>
    <property type="match status" value="1"/>
</dbReference>
<dbReference type="CDD" id="cd00170">
    <property type="entry name" value="SEC14"/>
    <property type="match status" value="1"/>
</dbReference>
<dbReference type="InterPro" id="IPR051064">
    <property type="entry name" value="SEC14/CRAL-TRIO_domain"/>
</dbReference>
<dbReference type="InterPro" id="IPR001251">
    <property type="entry name" value="CRAL-TRIO_dom"/>
</dbReference>
<dbReference type="PANTHER" id="PTHR23324:SF83">
    <property type="entry name" value="SEC14-LIKE PROTEIN 2"/>
    <property type="match status" value="1"/>
</dbReference>
<protein>
    <submittedName>
        <fullName evidence="5 6">SEC14-like protein 2</fullName>
    </submittedName>
</protein>
<organism evidence="4 5">
    <name type="scientific">Macrostomum lignano</name>
    <dbReference type="NCBI Taxonomy" id="282301"/>
    <lineage>
        <taxon>Eukaryota</taxon>
        <taxon>Metazoa</taxon>
        <taxon>Spiralia</taxon>
        <taxon>Lophotrochozoa</taxon>
        <taxon>Platyhelminthes</taxon>
        <taxon>Rhabditophora</taxon>
        <taxon>Macrostomorpha</taxon>
        <taxon>Macrostomida</taxon>
        <taxon>Macrostomidae</taxon>
        <taxon>Macrostomum</taxon>
    </lineage>
</organism>
<dbReference type="WBParaSite" id="maker-uti_cns_0047559-snap-gene-0.4-mRNA-1">
    <property type="protein sequence ID" value="maker-uti_cns_0047559-snap-gene-0.4-mRNA-1"/>
    <property type="gene ID" value="maker-uti_cns_0047559-snap-gene-0.4"/>
</dbReference>
<dbReference type="GO" id="GO:0005737">
    <property type="term" value="C:cytoplasm"/>
    <property type="evidence" value="ECO:0007669"/>
    <property type="project" value="TreeGrafter"/>
</dbReference>
<name>A0A1I8IHG1_9PLAT</name>
<feature type="domain" description="GOLD" evidence="3">
    <location>
        <begin position="290"/>
        <end position="392"/>
    </location>
</feature>
<dbReference type="InterPro" id="IPR036598">
    <property type="entry name" value="GOLD_dom_sf"/>
</dbReference>
<dbReference type="PRINTS" id="PR00180">
    <property type="entry name" value="CRETINALDHBP"/>
</dbReference>
<keyword evidence="4" id="KW-1185">Reference proteome</keyword>
<dbReference type="SMART" id="SM01100">
    <property type="entry name" value="CRAL_TRIO_N"/>
    <property type="match status" value="1"/>
</dbReference>
<dbReference type="SUPFAM" id="SSF101576">
    <property type="entry name" value="Supernatant protein factor (SPF), C-terminal domain"/>
    <property type="match status" value="1"/>
</dbReference>
<evidence type="ECO:0000313" key="5">
    <source>
        <dbReference type="WBParaSite" id="maker-uti_cns_0012673-snap-gene-0.5-mRNA-1"/>
    </source>
</evidence>
<evidence type="ECO:0000256" key="1">
    <source>
        <dbReference type="SAM" id="MobiDB-lite"/>
    </source>
</evidence>
<dbReference type="SUPFAM" id="SSF46938">
    <property type="entry name" value="CRAL/TRIO N-terminal domain"/>
    <property type="match status" value="1"/>
</dbReference>
<reference evidence="5 6" key="1">
    <citation type="submission" date="2016-11" db="UniProtKB">
        <authorList>
            <consortium name="WormBaseParasite"/>
        </authorList>
    </citation>
    <scope>IDENTIFICATION</scope>
</reference>
<evidence type="ECO:0000259" key="2">
    <source>
        <dbReference type="PROSITE" id="PS50191"/>
    </source>
</evidence>
<evidence type="ECO:0000313" key="6">
    <source>
        <dbReference type="WBParaSite" id="maker-uti_cns_0047559-snap-gene-0.4-mRNA-1"/>
    </source>
</evidence>
<feature type="region of interest" description="Disordered" evidence="1">
    <location>
        <begin position="421"/>
        <end position="491"/>
    </location>
</feature>
<dbReference type="InterPro" id="IPR036865">
    <property type="entry name" value="CRAL-TRIO_dom_sf"/>
</dbReference>
<evidence type="ECO:0000259" key="3">
    <source>
        <dbReference type="PROSITE" id="PS50866"/>
    </source>
</evidence>
<dbReference type="PROSITE" id="PS50191">
    <property type="entry name" value="CRAL_TRIO"/>
    <property type="match status" value="1"/>
</dbReference>
<feature type="region of interest" description="Disordered" evidence="1">
    <location>
        <begin position="1"/>
        <end position="20"/>
    </location>
</feature>
<feature type="compositionally biased region" description="Polar residues" evidence="1">
    <location>
        <begin position="482"/>
        <end position="491"/>
    </location>
</feature>
<dbReference type="Gene3D" id="2.60.120.680">
    <property type="entry name" value="GOLD domain"/>
    <property type="match status" value="1"/>
</dbReference>
<sequence>MSDFKFPPNQNAYSQMAEGDLRDPKKRAAFEALRRNVRDVWRPEFEDDFQLYRFLRAREFDLAKSELMLRNHIRWRKELRIDDIVDRFQEKEVITKYYTGGLCGEDKEGRPVYYDPIGCIDPQGIAKSVSREELFLSQICRAEKIVTHLLPQVRARTGKAIYGVTFVYDLQHFGKKHMWRPSLEFYGDLTRTCEQNYPETIGIVFIINAPAIFPVVFNLLKPLFNPATQAKIHVLGKDYQRTLLQYIDADQLPAVYGGERRDPDGDPRCLNEICFGGPVPESFYLQPKYPDCMQSQHIGRRSKFRAAVTVPAGQPQRYIEWDFVTSDGDLGFELTFKDGKERLSVYPYRKVNCGTCPFSGLLACPRPGVYEATFDNSFSWLRTKKLRYYLEVVTDLRGQEPIDPAVLANLAPSFHVSESVADRLEQQGGADEDSGEADGPSAAASAAVATPSFSSNGKTDFQAAPTVTDQDASDAESEDSFKTVSSSGSRH</sequence>
<dbReference type="PANTHER" id="PTHR23324">
    <property type="entry name" value="SEC14 RELATED PROTEIN"/>
    <property type="match status" value="1"/>
</dbReference>
<feature type="domain" description="CRAL-TRIO" evidence="2">
    <location>
        <begin position="90"/>
        <end position="264"/>
    </location>
</feature>
<dbReference type="Pfam" id="PF00650">
    <property type="entry name" value="CRAL_TRIO"/>
    <property type="match status" value="1"/>
</dbReference>
<dbReference type="InterPro" id="IPR009038">
    <property type="entry name" value="GOLD_dom"/>
</dbReference>
<dbReference type="Gene3D" id="3.40.525.10">
    <property type="entry name" value="CRAL-TRIO lipid binding domain"/>
    <property type="match status" value="1"/>
</dbReference>
<dbReference type="Proteomes" id="UP000095280">
    <property type="component" value="Unplaced"/>
</dbReference>
<feature type="compositionally biased region" description="Low complexity" evidence="1">
    <location>
        <begin position="437"/>
        <end position="455"/>
    </location>
</feature>
<dbReference type="SUPFAM" id="SSF52087">
    <property type="entry name" value="CRAL/TRIO domain"/>
    <property type="match status" value="1"/>
</dbReference>
<dbReference type="InterPro" id="IPR036273">
    <property type="entry name" value="CRAL/TRIO_N_dom_sf"/>
</dbReference>
<evidence type="ECO:0000313" key="4">
    <source>
        <dbReference type="Proteomes" id="UP000095280"/>
    </source>
</evidence>
<proteinExistence type="predicted"/>
<dbReference type="InterPro" id="IPR011074">
    <property type="entry name" value="CRAL/TRIO_N_dom"/>
</dbReference>